<comment type="similarity">
    <text evidence="1">Belongs to the PPR family. P subfamily.</text>
</comment>
<feature type="repeat" description="PPR" evidence="4">
    <location>
        <begin position="443"/>
        <end position="477"/>
    </location>
</feature>
<feature type="repeat" description="PPR" evidence="4">
    <location>
        <begin position="376"/>
        <end position="410"/>
    </location>
</feature>
<evidence type="ECO:0000313" key="8">
    <source>
        <dbReference type="Proteomes" id="UP001202328"/>
    </source>
</evidence>
<gene>
    <name evidence="7" type="ORF">MKW98_021605</name>
</gene>
<dbReference type="PROSITE" id="PS51375">
    <property type="entry name" value="PPR"/>
    <property type="match status" value="9"/>
</dbReference>
<dbReference type="GO" id="GO:0004521">
    <property type="term" value="F:RNA endonuclease activity"/>
    <property type="evidence" value="ECO:0007669"/>
    <property type="project" value="InterPro"/>
</dbReference>
<dbReference type="Pfam" id="PF09412">
    <property type="entry name" value="XendoU"/>
    <property type="match status" value="1"/>
</dbReference>
<sequence>MVNMGQPRKFSSSSRSKDCFLYQFAPFRNNVCGGTSSVCINSNEKRQIFIGLSKIIKHGQGSVLKDFCFGNNQFWPVNLVEIMKLFDDSILSRAFFKFVCVNDSDFDSDSSIRLYCEFAHVLASQDMRYLSQDVICIVVKRIGVDRSRELIDLMWKRRERYLYESDFSVLDSLMRGFMKAGLVRNALVVLDKMREEELVPSLSAMGILFRMLLAVSDFSTVWKLFRDMVVKGPRISTNEFNVMLDGFCGKGCFQVGVSMFYLMCKFGCEPDVFTYNILIKTYCIDGRSSEALALVMEMIEKGCGPNVVTFNTIIDSCCKQGNMVDARRLFDQVQEGDVKPNTVTYNTLINGYVKAREIRLANLLYQDMKEKGLPADGVTINTMIYGHCKFGREEDGERLLGNVSVAGLIPSTDISVAGLCWAGQLDDAMGLLQDMLQKGMPPSVVAFNSIIAGYSKAGREDKAFEVYRSMVEFGLTPSSCTCSSLLLGLSNRGMLQEAGELFDKMVDEGFPINRVAFTVLLDGGYIKAFDLVNAEDFLAKMWDSGWQPDIITYNTWIHVFCSSRKIVQAVRMLDELIASGFIPNTVTYNTMVNGVCCDILERAMILTAKLLKMAFVPNVVTSAKWDSLQDAEIVKESPGEAIVVDFLMHITFDYIAKDMSYRDRNQRYLSEISSHLMLCSSYSYGRIYITKSGLLGLIRSCIAAYCCFPDGMRGCRNCRTFALQCKIKYYKGLCFASLQLGFFFSTCFALHVSGKFLIQNCVTITVLGKSWCLLNVIEVFVLEKTGDPCIDLASGYCPALTGVQHDYRLLSLFLSSGFSFNQQIQVPEILLAHRIECERKTNSAEKKIEKEMEGLIKGILDVALGDRDDNKNEGQDSRDERSRSTWAQVVSGDDDQEDTTTKTATNHHQGWNRKEGVERREERTEEWENAGGQNSNRRRPQQAAYGGNDQYEGAQTNCNQNKWNRKEEREENSEGWETVGKKPARRPQIWKDHNHGYNRPPSEQEYADDVGHGSNIEPSREELADLSQACNKLWELDSNRLVPGKDYEIVCGEGKKVYQNDDMAQGSLFDWLSEDIFRKPTYSRFCSLLDNYNPVVGSKEQVSAQEKQEEAAFIEEISRTGPIQYLHKYLTCKGIVSENNQEFRRMLSDLWFGLYGRGGSSSSSSAFEHVFVGEIKTQGEDQVTGFHNWLQFYLEESKGRVDYQGYIFPRRRGETPDSETQLLTIQFAWNGVLKAVSSTLVGVSPEFEIALYTLCFFAGGEENHIQLGPYSVNIKCYRLGNDKIGSAFPIAEC</sequence>
<dbReference type="CDD" id="cd21159">
    <property type="entry name" value="XendoU"/>
    <property type="match status" value="1"/>
</dbReference>
<proteinExistence type="inferred from homology"/>
<dbReference type="Gene3D" id="1.25.40.10">
    <property type="entry name" value="Tetratricopeptide repeat domain"/>
    <property type="match status" value="5"/>
</dbReference>
<feature type="compositionally biased region" description="Basic and acidic residues" evidence="5">
    <location>
        <begin position="866"/>
        <end position="883"/>
    </location>
</feature>
<feature type="repeat" description="PPR" evidence="4">
    <location>
        <begin position="306"/>
        <end position="340"/>
    </location>
</feature>
<dbReference type="Pfam" id="PF13041">
    <property type="entry name" value="PPR_2"/>
    <property type="match status" value="4"/>
</dbReference>
<name>A0AAD4XS26_9MAGN</name>
<dbReference type="InterPro" id="IPR011990">
    <property type="entry name" value="TPR-like_helical_dom_sf"/>
</dbReference>
<dbReference type="InterPro" id="IPR018998">
    <property type="entry name" value="EndoU_C"/>
</dbReference>
<feature type="repeat" description="PPR" evidence="4">
    <location>
        <begin position="236"/>
        <end position="270"/>
    </location>
</feature>
<feature type="repeat" description="PPR" evidence="4">
    <location>
        <begin position="549"/>
        <end position="583"/>
    </location>
</feature>
<evidence type="ECO:0000313" key="7">
    <source>
        <dbReference type="EMBL" id="KAI3948999.1"/>
    </source>
</evidence>
<dbReference type="SUPFAM" id="SSF142877">
    <property type="entry name" value="EndoU-like"/>
    <property type="match status" value="1"/>
</dbReference>
<dbReference type="NCBIfam" id="TIGR00756">
    <property type="entry name" value="PPR"/>
    <property type="match status" value="8"/>
</dbReference>
<dbReference type="PROSITE" id="PS51959">
    <property type="entry name" value="ENDOU"/>
    <property type="match status" value="1"/>
</dbReference>
<evidence type="ECO:0000256" key="2">
    <source>
        <dbReference type="ARBA" id="ARBA00022737"/>
    </source>
</evidence>
<dbReference type="EMBL" id="JAJJMB010003208">
    <property type="protein sequence ID" value="KAI3948999.1"/>
    <property type="molecule type" value="Genomic_DNA"/>
</dbReference>
<evidence type="ECO:0000256" key="3">
    <source>
        <dbReference type="ARBA" id="ARBA00022801"/>
    </source>
</evidence>
<dbReference type="Pfam" id="PF01535">
    <property type="entry name" value="PPR"/>
    <property type="match status" value="3"/>
</dbReference>
<feature type="compositionally biased region" description="Basic and acidic residues" evidence="5">
    <location>
        <begin position="912"/>
        <end position="923"/>
    </location>
</feature>
<comment type="caution">
    <text evidence="7">The sequence shown here is derived from an EMBL/GenBank/DDBJ whole genome shotgun (WGS) entry which is preliminary data.</text>
</comment>
<protein>
    <recommendedName>
        <fullName evidence="6">EndoU domain-containing protein</fullName>
    </recommendedName>
</protein>
<keyword evidence="8" id="KW-1185">Reference proteome</keyword>
<dbReference type="GO" id="GO:0016787">
    <property type="term" value="F:hydrolase activity"/>
    <property type="evidence" value="ECO:0007669"/>
    <property type="project" value="UniProtKB-KW"/>
</dbReference>
<feature type="repeat" description="PPR" evidence="4">
    <location>
        <begin position="341"/>
        <end position="375"/>
    </location>
</feature>
<dbReference type="Proteomes" id="UP001202328">
    <property type="component" value="Unassembled WGS sequence"/>
</dbReference>
<evidence type="ECO:0000256" key="5">
    <source>
        <dbReference type="SAM" id="MobiDB-lite"/>
    </source>
</evidence>
<evidence type="ECO:0000259" key="6">
    <source>
        <dbReference type="PROSITE" id="PS51959"/>
    </source>
</evidence>
<feature type="repeat" description="PPR" evidence="4">
    <location>
        <begin position="166"/>
        <end position="200"/>
    </location>
</feature>
<dbReference type="InterPro" id="IPR002885">
    <property type="entry name" value="PPR_rpt"/>
</dbReference>
<accession>A0AAD4XS26</accession>
<feature type="domain" description="EndoU" evidence="6">
    <location>
        <begin position="1022"/>
        <end position="1293"/>
    </location>
</feature>
<feature type="region of interest" description="Disordered" evidence="5">
    <location>
        <begin position="866"/>
        <end position="1022"/>
    </location>
</feature>
<feature type="repeat" description="PPR" evidence="4">
    <location>
        <begin position="478"/>
        <end position="512"/>
    </location>
</feature>
<dbReference type="InterPro" id="IPR037227">
    <property type="entry name" value="EndoU-like"/>
</dbReference>
<feature type="repeat" description="PPR" evidence="4">
    <location>
        <begin position="271"/>
        <end position="305"/>
    </location>
</feature>
<keyword evidence="3" id="KW-0378">Hydrolase</keyword>
<organism evidence="7 8">
    <name type="scientific">Papaver atlanticum</name>
    <dbReference type="NCBI Taxonomy" id="357466"/>
    <lineage>
        <taxon>Eukaryota</taxon>
        <taxon>Viridiplantae</taxon>
        <taxon>Streptophyta</taxon>
        <taxon>Embryophyta</taxon>
        <taxon>Tracheophyta</taxon>
        <taxon>Spermatophyta</taxon>
        <taxon>Magnoliopsida</taxon>
        <taxon>Ranunculales</taxon>
        <taxon>Papaveraceae</taxon>
        <taxon>Papaveroideae</taxon>
        <taxon>Papaver</taxon>
    </lineage>
</organism>
<dbReference type="PANTHER" id="PTHR47447:SF28">
    <property type="entry name" value="PENTACOTRIPEPTIDE-REPEAT REGION OF PRORP DOMAIN-CONTAINING PROTEIN"/>
    <property type="match status" value="1"/>
</dbReference>
<dbReference type="PANTHER" id="PTHR47447">
    <property type="entry name" value="OS03G0856100 PROTEIN"/>
    <property type="match status" value="1"/>
</dbReference>
<evidence type="ECO:0000256" key="1">
    <source>
        <dbReference type="ARBA" id="ARBA00007626"/>
    </source>
</evidence>
<evidence type="ECO:0000256" key="4">
    <source>
        <dbReference type="PROSITE-ProRule" id="PRU00708"/>
    </source>
</evidence>
<reference evidence="7" key="1">
    <citation type="submission" date="2022-04" db="EMBL/GenBank/DDBJ databases">
        <title>A functionally conserved STORR gene fusion in Papaver species that diverged 16.8 million years ago.</title>
        <authorList>
            <person name="Catania T."/>
        </authorList>
    </citation>
    <scope>NUCLEOTIDE SEQUENCE</scope>
    <source>
        <strain evidence="7">S-188037</strain>
    </source>
</reference>
<keyword evidence="2" id="KW-0677">Repeat</keyword>